<accession>A0A0F9RTS7</accession>
<sequence length="105" mass="11707">MEGLITGRVVHYVMSAADVSEIRRNRDRGRPDPESPGFTGNEVKEGDHVPAMVVCVFDTPGDLQAPGMVNLTCFLDGHDTHWATSRKYGLEGEPLTWHWIERDDG</sequence>
<protein>
    <submittedName>
        <fullName evidence="2">Uncharacterized protein</fullName>
    </submittedName>
</protein>
<reference evidence="2" key="1">
    <citation type="journal article" date="2015" name="Nature">
        <title>Complex archaea that bridge the gap between prokaryotes and eukaryotes.</title>
        <authorList>
            <person name="Spang A."/>
            <person name="Saw J.H."/>
            <person name="Jorgensen S.L."/>
            <person name="Zaremba-Niedzwiedzka K."/>
            <person name="Martijn J."/>
            <person name="Lind A.E."/>
            <person name="van Eijk R."/>
            <person name="Schleper C."/>
            <person name="Guy L."/>
            <person name="Ettema T.J."/>
        </authorList>
    </citation>
    <scope>NUCLEOTIDE SEQUENCE</scope>
</reference>
<name>A0A0F9RTS7_9ZZZZ</name>
<gene>
    <name evidence="2" type="ORF">LCGC14_0555000</name>
</gene>
<comment type="caution">
    <text evidence="2">The sequence shown here is derived from an EMBL/GenBank/DDBJ whole genome shotgun (WGS) entry which is preliminary data.</text>
</comment>
<dbReference type="EMBL" id="LAZR01000774">
    <property type="protein sequence ID" value="KKN58159.1"/>
    <property type="molecule type" value="Genomic_DNA"/>
</dbReference>
<evidence type="ECO:0000256" key="1">
    <source>
        <dbReference type="SAM" id="MobiDB-lite"/>
    </source>
</evidence>
<feature type="compositionally biased region" description="Basic and acidic residues" evidence="1">
    <location>
        <begin position="21"/>
        <end position="33"/>
    </location>
</feature>
<dbReference type="AlphaFoldDB" id="A0A0F9RTS7"/>
<organism evidence="2">
    <name type="scientific">marine sediment metagenome</name>
    <dbReference type="NCBI Taxonomy" id="412755"/>
    <lineage>
        <taxon>unclassified sequences</taxon>
        <taxon>metagenomes</taxon>
        <taxon>ecological metagenomes</taxon>
    </lineage>
</organism>
<feature type="region of interest" description="Disordered" evidence="1">
    <location>
        <begin position="21"/>
        <end position="45"/>
    </location>
</feature>
<proteinExistence type="predicted"/>
<evidence type="ECO:0000313" key="2">
    <source>
        <dbReference type="EMBL" id="KKN58159.1"/>
    </source>
</evidence>